<dbReference type="Pfam" id="PF00590">
    <property type="entry name" value="TP_methylase"/>
    <property type="match status" value="1"/>
</dbReference>
<dbReference type="InterPro" id="IPR014776">
    <property type="entry name" value="4pyrrole_Mease_sub2"/>
</dbReference>
<dbReference type="PANTHER" id="PTHR10882">
    <property type="entry name" value="DIPHTHINE SYNTHASE"/>
    <property type="match status" value="1"/>
</dbReference>
<protein>
    <recommendedName>
        <fullName evidence="4">diphthine methyl ester synthase</fullName>
        <ecNumber evidence="4">2.1.1.314</ecNumber>
    </recommendedName>
</protein>
<dbReference type="FunFam" id="3.40.1010.10:FF:000004">
    <property type="entry name" value="Putative diphthine synthase"/>
    <property type="match status" value="1"/>
</dbReference>
<evidence type="ECO:0000256" key="7">
    <source>
        <dbReference type="ARBA" id="ARBA00022691"/>
    </source>
</evidence>
<feature type="binding site" evidence="9">
    <location>
        <position position="258"/>
    </location>
    <ligand>
        <name>S-adenosyl-L-methionine</name>
        <dbReference type="ChEBI" id="CHEBI:59789"/>
    </ligand>
</feature>
<dbReference type="UniPathway" id="UPA00559"/>
<dbReference type="HAMAP" id="MF_01084">
    <property type="entry name" value="Diphthine_synth"/>
    <property type="match status" value="1"/>
</dbReference>
<dbReference type="InterPro" id="IPR035996">
    <property type="entry name" value="4pyrrol_Methylase_sf"/>
</dbReference>
<dbReference type="PIRSF" id="PIRSF036432">
    <property type="entry name" value="Diphthine_synth"/>
    <property type="match status" value="1"/>
</dbReference>
<feature type="binding site" evidence="9">
    <location>
        <position position="163"/>
    </location>
    <ligand>
        <name>S-adenosyl-L-methionine</name>
        <dbReference type="ChEBI" id="CHEBI:59789"/>
    </ligand>
</feature>
<dbReference type="CDD" id="cd11647">
    <property type="entry name" value="DHP5_DphB"/>
    <property type="match status" value="1"/>
</dbReference>
<dbReference type="STRING" id="62324.A0A182RI21"/>
<reference evidence="11" key="1">
    <citation type="submission" date="2020-05" db="UniProtKB">
        <authorList>
            <consortium name="EnsemblMetazoa"/>
        </authorList>
    </citation>
    <scope>IDENTIFICATION</scope>
    <source>
        <strain evidence="11">FUMOZ</strain>
    </source>
</reference>
<comment type="function">
    <text evidence="1">S-adenosyl-L-methionine-dependent methyltransferase that catalyzes four methylations of the modified target histidine residue in translation elongation factor 2 (EF-2), to form an intermediate called diphthine methyl ester. The four successive methylation reactions represent the second step of diphthamide biosynthesis.</text>
</comment>
<keyword evidence="7 9" id="KW-0949">S-adenosyl-L-methionine</keyword>
<organism evidence="11">
    <name type="scientific">Anopheles funestus</name>
    <name type="common">African malaria mosquito</name>
    <dbReference type="NCBI Taxonomy" id="62324"/>
    <lineage>
        <taxon>Eukaryota</taxon>
        <taxon>Metazoa</taxon>
        <taxon>Ecdysozoa</taxon>
        <taxon>Arthropoda</taxon>
        <taxon>Hexapoda</taxon>
        <taxon>Insecta</taxon>
        <taxon>Pterygota</taxon>
        <taxon>Neoptera</taxon>
        <taxon>Endopterygota</taxon>
        <taxon>Diptera</taxon>
        <taxon>Nematocera</taxon>
        <taxon>Culicoidea</taxon>
        <taxon>Culicidae</taxon>
        <taxon>Anophelinae</taxon>
        <taxon>Anopheles</taxon>
    </lineage>
</organism>
<dbReference type="VEuPathDB" id="VectorBase:AFUN2_000433"/>
<dbReference type="Gene3D" id="3.30.950.10">
    <property type="entry name" value="Methyltransferase, Cobalt-precorrin-4 Transmethylase, Domain 2"/>
    <property type="match status" value="1"/>
</dbReference>
<evidence type="ECO:0000256" key="2">
    <source>
        <dbReference type="ARBA" id="ARBA00005156"/>
    </source>
</evidence>
<dbReference type="PANTHER" id="PTHR10882:SF0">
    <property type="entry name" value="DIPHTHINE METHYL ESTER SYNTHASE"/>
    <property type="match status" value="1"/>
</dbReference>
<evidence type="ECO:0000256" key="8">
    <source>
        <dbReference type="ARBA" id="ARBA00048752"/>
    </source>
</evidence>
<dbReference type="EnsemblMetazoa" id="AFUN005884-RA">
    <property type="protein sequence ID" value="AFUN005884-PA"/>
    <property type="gene ID" value="AFUN005884"/>
</dbReference>
<feature type="binding site" evidence="9">
    <location>
        <position position="84"/>
    </location>
    <ligand>
        <name>S-adenosyl-L-methionine</name>
        <dbReference type="ChEBI" id="CHEBI:59789"/>
    </ligand>
</feature>
<feature type="binding site" evidence="9">
    <location>
        <position position="87"/>
    </location>
    <ligand>
        <name>S-adenosyl-L-methionine</name>
        <dbReference type="ChEBI" id="CHEBI:59789"/>
    </ligand>
</feature>
<feature type="binding site" evidence="9">
    <location>
        <begin position="112"/>
        <end position="113"/>
    </location>
    <ligand>
        <name>S-adenosyl-L-methionine</name>
        <dbReference type="ChEBI" id="CHEBI:59789"/>
    </ligand>
</feature>
<dbReference type="AlphaFoldDB" id="A0A182RI21"/>
<comment type="pathway">
    <text evidence="2">Protein modification; peptidyl-diphthamide biosynthesis.</text>
</comment>
<name>A0A182RI21_ANOFN</name>
<feature type="binding site" evidence="9">
    <location>
        <position position="233"/>
    </location>
    <ligand>
        <name>S-adenosyl-L-methionine</name>
        <dbReference type="ChEBI" id="CHEBI:59789"/>
    </ligand>
</feature>
<dbReference type="Gene3D" id="3.40.1010.10">
    <property type="entry name" value="Cobalt-precorrin-4 Transmethylase, Domain 1"/>
    <property type="match status" value="1"/>
</dbReference>
<dbReference type="InterPro" id="IPR014777">
    <property type="entry name" value="4pyrrole_Mease_sub1"/>
</dbReference>
<feature type="binding site" evidence="9">
    <location>
        <position position="9"/>
    </location>
    <ligand>
        <name>S-adenosyl-L-methionine</name>
        <dbReference type="ChEBI" id="CHEBI:59789"/>
    </ligand>
</feature>
<dbReference type="GO" id="GO:0017183">
    <property type="term" value="P:protein histidyl modification to diphthamide"/>
    <property type="evidence" value="ECO:0007669"/>
    <property type="project" value="UniProtKB-UniPathway"/>
</dbReference>
<dbReference type="FunFam" id="3.30.950.10:FF:000004">
    <property type="entry name" value="Diphthine synthase putative"/>
    <property type="match status" value="1"/>
</dbReference>
<feature type="domain" description="Tetrapyrrole methylase" evidence="10">
    <location>
        <begin position="1"/>
        <end position="195"/>
    </location>
</feature>
<proteinExistence type="inferred from homology"/>
<dbReference type="GO" id="GO:0032259">
    <property type="term" value="P:methylation"/>
    <property type="evidence" value="ECO:0007669"/>
    <property type="project" value="UniProtKB-KW"/>
</dbReference>
<dbReference type="VEuPathDB" id="VectorBase:AFUN005884"/>
<keyword evidence="5" id="KW-0489">Methyltransferase</keyword>
<evidence type="ECO:0000256" key="4">
    <source>
        <dbReference type="ARBA" id="ARBA00011927"/>
    </source>
</evidence>
<accession>A0A182RI21</accession>
<evidence type="ECO:0000259" key="10">
    <source>
        <dbReference type="Pfam" id="PF00590"/>
    </source>
</evidence>
<evidence type="ECO:0000256" key="9">
    <source>
        <dbReference type="PIRSR" id="PIRSR036432-1"/>
    </source>
</evidence>
<dbReference type="EC" id="2.1.1.314" evidence="4"/>
<keyword evidence="6" id="KW-0808">Transferase</keyword>
<evidence type="ECO:0000313" key="11">
    <source>
        <dbReference type="EnsemblMetazoa" id="AFUN005884-PA"/>
    </source>
</evidence>
<dbReference type="NCBIfam" id="TIGR00522">
    <property type="entry name" value="dph5"/>
    <property type="match status" value="1"/>
</dbReference>
<dbReference type="SUPFAM" id="SSF53790">
    <property type="entry name" value="Tetrapyrrole methylase"/>
    <property type="match status" value="1"/>
</dbReference>
<comment type="catalytic activity">
    <reaction evidence="8">
        <text>2-[(3S)-amino-3-carboxypropyl]-L-histidyl-[translation elongation factor 2] + 4 S-adenosyl-L-methionine = diphthine methyl ester-[translation elongation factor 2] + 4 S-adenosyl-L-homocysteine + 3 H(+)</text>
        <dbReference type="Rhea" id="RHEA:42652"/>
        <dbReference type="Rhea" id="RHEA-COMP:9749"/>
        <dbReference type="Rhea" id="RHEA-COMP:10173"/>
        <dbReference type="ChEBI" id="CHEBI:15378"/>
        <dbReference type="ChEBI" id="CHEBI:57856"/>
        <dbReference type="ChEBI" id="CHEBI:59789"/>
        <dbReference type="ChEBI" id="CHEBI:73995"/>
        <dbReference type="ChEBI" id="CHEBI:79005"/>
        <dbReference type="EC" id="2.1.1.314"/>
    </reaction>
</comment>
<evidence type="ECO:0000256" key="6">
    <source>
        <dbReference type="ARBA" id="ARBA00022679"/>
    </source>
</evidence>
<dbReference type="InterPro" id="IPR004551">
    <property type="entry name" value="Dphthn_synthase"/>
</dbReference>
<evidence type="ECO:0000256" key="1">
    <source>
        <dbReference type="ARBA" id="ARBA00004006"/>
    </source>
</evidence>
<comment type="similarity">
    <text evidence="3">Belongs to the diphthine synthase family.</text>
</comment>
<evidence type="ECO:0000256" key="3">
    <source>
        <dbReference type="ARBA" id="ARBA00006729"/>
    </source>
</evidence>
<dbReference type="GO" id="GO:0141133">
    <property type="term" value="F:diphthine methyl ester synthase activity"/>
    <property type="evidence" value="ECO:0007669"/>
    <property type="project" value="UniProtKB-EC"/>
</dbReference>
<dbReference type="InterPro" id="IPR000878">
    <property type="entry name" value="4pyrrol_Mease"/>
</dbReference>
<evidence type="ECO:0000256" key="5">
    <source>
        <dbReference type="ARBA" id="ARBA00022603"/>
    </source>
</evidence>
<sequence>MFYIIGLGLGDPEDITVKGLNIIKQCERVYLESYTSILCCGQEKLEEFYGRKLILADREMVEQRADEILEGADTQSIAFLVVGDPFGATTHTDLMLRAKEKGIKTAIVHNASIMNAIGCCGLQLYHFGETVSIPYWDDSWKPDSFYDKIVANLEHGLHTLCLLDIKVKEPTLESLMKKKREYMPPRFMSVSEAAGQLLEIVANKSAQSEADNNGPQKEHGLKENSLVVGLARVGHETQQIVACSLREMEHIDLGPPLHSLIIPNRNLHALEKEFLQQFAELNQQLL</sequence>